<proteinExistence type="predicted"/>
<dbReference type="EMBL" id="LR031880">
    <property type="protein sequence ID" value="VDD60531.1"/>
    <property type="molecule type" value="Genomic_DNA"/>
</dbReference>
<protein>
    <submittedName>
        <fullName evidence="1">Uncharacterized protein</fullName>
    </submittedName>
</protein>
<evidence type="ECO:0000313" key="1">
    <source>
        <dbReference type="EMBL" id="VDD60531.1"/>
    </source>
</evidence>
<dbReference type="AlphaFoldDB" id="A0A3P6GLC9"/>
<reference evidence="1" key="1">
    <citation type="submission" date="2018-11" db="EMBL/GenBank/DDBJ databases">
        <authorList>
            <consortium name="Genoscope - CEA"/>
            <person name="William W."/>
        </authorList>
    </citation>
    <scope>NUCLEOTIDE SEQUENCE</scope>
</reference>
<sequence length="61" mass="6644">MFDVNGGSAYSGVKARNGDRSGVLLVWCEESRTFHGKGIGSSSSEVLSLVPRFCFQGWMQD</sequence>
<name>A0A3P6GLC9_BRAOL</name>
<gene>
    <name evidence="1" type="ORF">BOLC6T35984H</name>
</gene>
<accession>A0A3P6GLC9</accession>
<organism evidence="1">
    <name type="scientific">Brassica oleracea</name>
    <name type="common">Wild cabbage</name>
    <dbReference type="NCBI Taxonomy" id="3712"/>
    <lineage>
        <taxon>Eukaryota</taxon>
        <taxon>Viridiplantae</taxon>
        <taxon>Streptophyta</taxon>
        <taxon>Embryophyta</taxon>
        <taxon>Tracheophyta</taxon>
        <taxon>Spermatophyta</taxon>
        <taxon>Magnoliopsida</taxon>
        <taxon>eudicotyledons</taxon>
        <taxon>Gunneridae</taxon>
        <taxon>Pentapetalae</taxon>
        <taxon>rosids</taxon>
        <taxon>malvids</taxon>
        <taxon>Brassicales</taxon>
        <taxon>Brassicaceae</taxon>
        <taxon>Brassiceae</taxon>
        <taxon>Brassica</taxon>
    </lineage>
</organism>